<organism evidence="13 14">
    <name type="scientific">Mesobacillus maritimus</name>
    <dbReference type="NCBI Taxonomy" id="1643336"/>
    <lineage>
        <taxon>Bacteria</taxon>
        <taxon>Bacillati</taxon>
        <taxon>Bacillota</taxon>
        <taxon>Bacilli</taxon>
        <taxon>Bacillales</taxon>
        <taxon>Bacillaceae</taxon>
        <taxon>Mesobacillus</taxon>
    </lineage>
</organism>
<keyword evidence="8 10" id="KW-0694">RNA-binding</keyword>
<evidence type="ECO:0000259" key="11">
    <source>
        <dbReference type="PROSITE" id="PS50936"/>
    </source>
</evidence>
<feature type="binding site" evidence="10">
    <location>
        <begin position="123"/>
        <end position="126"/>
    </location>
    <ligand>
        <name>GTP</name>
        <dbReference type="ChEBI" id="CHEBI:37565"/>
    </ligand>
</feature>
<dbReference type="SUPFAM" id="SSF52540">
    <property type="entry name" value="P-loop containing nucleoside triphosphate hydrolases"/>
    <property type="match status" value="1"/>
</dbReference>
<keyword evidence="7 10" id="KW-0862">Zinc</keyword>
<evidence type="ECO:0000256" key="5">
    <source>
        <dbReference type="ARBA" id="ARBA00022741"/>
    </source>
</evidence>
<keyword evidence="4 10" id="KW-0699">rRNA-binding</keyword>
<dbReference type="InterPro" id="IPR010914">
    <property type="entry name" value="RsgA_GTPase_dom"/>
</dbReference>
<evidence type="ECO:0000313" key="14">
    <source>
        <dbReference type="Proteomes" id="UP000769780"/>
    </source>
</evidence>
<dbReference type="NCBIfam" id="TIGR00157">
    <property type="entry name" value="ribosome small subunit-dependent GTPase A"/>
    <property type="match status" value="1"/>
</dbReference>
<comment type="similarity">
    <text evidence="10">Belongs to the TRAFAC class YlqF/YawG GTPase family. RsgA subfamily.</text>
</comment>
<evidence type="ECO:0000313" key="13">
    <source>
        <dbReference type="EMBL" id="MBY0098473.1"/>
    </source>
</evidence>
<reference evidence="13 14" key="1">
    <citation type="submission" date="2020-07" db="EMBL/GenBank/DDBJ databases">
        <title>Fungal Genomes of the International Space Station.</title>
        <authorList>
            <person name="Seuylemezian A."/>
            <person name="Singh N.K."/>
            <person name="Wood J."/>
            <person name="Venkateswaran K."/>
        </authorList>
    </citation>
    <scope>NUCLEOTIDE SEQUENCE [LARGE SCALE GENOMIC DNA]</scope>
    <source>
        <strain evidence="13 14">PL-B2</strain>
    </source>
</reference>
<evidence type="ECO:0000259" key="12">
    <source>
        <dbReference type="PROSITE" id="PS51721"/>
    </source>
</evidence>
<dbReference type="PROSITE" id="PS50936">
    <property type="entry name" value="ENGC_GTPASE"/>
    <property type="match status" value="1"/>
</dbReference>
<dbReference type="InterPro" id="IPR012340">
    <property type="entry name" value="NA-bd_OB-fold"/>
</dbReference>
<dbReference type="Gene3D" id="3.40.50.300">
    <property type="entry name" value="P-loop containing nucleotide triphosphate hydrolases"/>
    <property type="match status" value="1"/>
</dbReference>
<dbReference type="InterPro" id="IPR027417">
    <property type="entry name" value="P-loop_NTPase"/>
</dbReference>
<dbReference type="PROSITE" id="PS51721">
    <property type="entry name" value="G_CP"/>
    <property type="match status" value="1"/>
</dbReference>
<evidence type="ECO:0000256" key="6">
    <source>
        <dbReference type="ARBA" id="ARBA00022801"/>
    </source>
</evidence>
<dbReference type="Proteomes" id="UP000769780">
    <property type="component" value="Unassembled WGS sequence"/>
</dbReference>
<dbReference type="CDD" id="cd01854">
    <property type="entry name" value="YjeQ_EngC"/>
    <property type="match status" value="1"/>
</dbReference>
<feature type="binding site" evidence="10">
    <location>
        <position position="262"/>
    </location>
    <ligand>
        <name>Zn(2+)</name>
        <dbReference type="ChEBI" id="CHEBI:29105"/>
    </ligand>
</feature>
<gene>
    <name evidence="10 13" type="primary">rsgA</name>
    <name evidence="13" type="ORF">H0185_16945</name>
</gene>
<evidence type="ECO:0000256" key="10">
    <source>
        <dbReference type="HAMAP-Rule" id="MF_01820"/>
    </source>
</evidence>
<dbReference type="PANTHER" id="PTHR32120">
    <property type="entry name" value="SMALL RIBOSOMAL SUBUNIT BIOGENESIS GTPASE RSGA"/>
    <property type="match status" value="1"/>
</dbReference>
<feature type="binding site" evidence="10">
    <location>
        <begin position="174"/>
        <end position="182"/>
    </location>
    <ligand>
        <name>GTP</name>
        <dbReference type="ChEBI" id="CHEBI:37565"/>
    </ligand>
</feature>
<dbReference type="EC" id="3.6.1.-" evidence="10"/>
<dbReference type="Gene3D" id="1.10.40.50">
    <property type="entry name" value="Probable gtpase engc, domain 3"/>
    <property type="match status" value="1"/>
</dbReference>
<feature type="binding site" evidence="10">
    <location>
        <position position="268"/>
    </location>
    <ligand>
        <name>Zn(2+)</name>
        <dbReference type="ChEBI" id="CHEBI:29105"/>
    </ligand>
</feature>
<dbReference type="InterPro" id="IPR030378">
    <property type="entry name" value="G_CP_dom"/>
</dbReference>
<comment type="caution">
    <text evidence="13">The sequence shown here is derived from an EMBL/GenBank/DDBJ whole genome shotgun (WGS) entry which is preliminary data.</text>
</comment>
<dbReference type="InterPro" id="IPR004881">
    <property type="entry name" value="Ribosome_biogen_GTPase_RsgA"/>
</dbReference>
<dbReference type="Gene3D" id="2.40.50.140">
    <property type="entry name" value="Nucleic acid-binding proteins"/>
    <property type="match status" value="1"/>
</dbReference>
<keyword evidence="14" id="KW-1185">Reference proteome</keyword>
<feature type="domain" description="CP-type G" evidence="12">
    <location>
        <begin position="76"/>
        <end position="232"/>
    </location>
</feature>
<accession>A0ABS7K884</accession>
<evidence type="ECO:0000256" key="7">
    <source>
        <dbReference type="ARBA" id="ARBA00022833"/>
    </source>
</evidence>
<dbReference type="SUPFAM" id="SSF50249">
    <property type="entry name" value="Nucleic acid-binding proteins"/>
    <property type="match status" value="1"/>
</dbReference>
<keyword evidence="1 10" id="KW-0963">Cytoplasm</keyword>
<evidence type="ECO:0000256" key="2">
    <source>
        <dbReference type="ARBA" id="ARBA00022517"/>
    </source>
</evidence>
<proteinExistence type="inferred from homology"/>
<feature type="domain" description="EngC GTPase" evidence="11">
    <location>
        <begin position="85"/>
        <end position="230"/>
    </location>
</feature>
<feature type="binding site" evidence="10">
    <location>
        <position position="260"/>
    </location>
    <ligand>
        <name>Zn(2+)</name>
        <dbReference type="ChEBI" id="CHEBI:29105"/>
    </ligand>
</feature>
<evidence type="ECO:0000256" key="8">
    <source>
        <dbReference type="ARBA" id="ARBA00022884"/>
    </source>
</evidence>
<dbReference type="Pfam" id="PF03193">
    <property type="entry name" value="RsgA_GTPase"/>
    <property type="match status" value="1"/>
</dbReference>
<feature type="binding site" evidence="10">
    <location>
        <position position="255"/>
    </location>
    <ligand>
        <name>Zn(2+)</name>
        <dbReference type="ChEBI" id="CHEBI:29105"/>
    </ligand>
</feature>
<comment type="subunit">
    <text evidence="10">Monomer. Associates with 30S ribosomal subunit, binds 16S rRNA.</text>
</comment>
<comment type="subcellular location">
    <subcellularLocation>
        <location evidence="10">Cytoplasm</location>
    </subcellularLocation>
</comment>
<sequence>MGRVATHSNGIYKILSPQGEFHSQCSGKFYHQVEESRDLPCVGDWVLFEPLLNEGKGIIHKVLQRHSLLSRHGAGEKKAEQLMAANVDIVFLVNGLNEFNLRRMERYLVQVYESGATPIFILTKRDLCEDVEAKVKAVEEIAWGVPILVIDTRNDSMEPIKGYLSPGKTGALIGSSGVGKSTLINRLIGEDIQKTQGIREVDAKGRHTTTHRELFLLPDGGVLIDTPGMRELQLWSGEESANETFQDILTLSQNCKFRDCHHEQEPGCAIKQAIENRQLTKERYNSYQKLQRETKFLDLKDKYGTHHATRIQVKDIRKKKK</sequence>
<dbReference type="PANTHER" id="PTHR32120:SF10">
    <property type="entry name" value="SMALL RIBOSOMAL SUBUNIT BIOGENESIS GTPASE RSGA"/>
    <property type="match status" value="1"/>
</dbReference>
<protein>
    <recommendedName>
        <fullName evidence="10">Small ribosomal subunit biogenesis GTPase RsgA</fullName>
        <ecNumber evidence="10">3.6.1.-</ecNumber>
    </recommendedName>
</protein>
<comment type="function">
    <text evidence="10">One of several proteins that assist in the late maturation steps of the functional core of the 30S ribosomal subunit. Helps release RbfA from mature subunits. May play a role in the assembly of ribosomal proteins into the subunit. Circularly permuted GTPase that catalyzes slow GTP hydrolysis, GTPase activity is stimulated by the 30S ribosomal subunit.</text>
</comment>
<evidence type="ECO:0000256" key="3">
    <source>
        <dbReference type="ARBA" id="ARBA00022723"/>
    </source>
</evidence>
<keyword evidence="2 10" id="KW-0690">Ribosome biogenesis</keyword>
<evidence type="ECO:0000256" key="9">
    <source>
        <dbReference type="ARBA" id="ARBA00023134"/>
    </source>
</evidence>
<keyword evidence="9 10" id="KW-0342">GTP-binding</keyword>
<keyword evidence="3 10" id="KW-0479">Metal-binding</keyword>
<keyword evidence="5 10" id="KW-0547">Nucleotide-binding</keyword>
<dbReference type="EMBL" id="JACWFH010000024">
    <property type="protein sequence ID" value="MBY0098473.1"/>
    <property type="molecule type" value="Genomic_DNA"/>
</dbReference>
<keyword evidence="6 10" id="KW-0378">Hydrolase</keyword>
<name>A0ABS7K884_9BACI</name>
<evidence type="ECO:0000256" key="1">
    <source>
        <dbReference type="ARBA" id="ARBA00022490"/>
    </source>
</evidence>
<comment type="cofactor">
    <cofactor evidence="10">
        <name>Zn(2+)</name>
        <dbReference type="ChEBI" id="CHEBI:29105"/>
    </cofactor>
    <text evidence="10">Binds 1 zinc ion per subunit.</text>
</comment>
<evidence type="ECO:0000256" key="4">
    <source>
        <dbReference type="ARBA" id="ARBA00022730"/>
    </source>
</evidence>
<dbReference type="HAMAP" id="MF_01820">
    <property type="entry name" value="GTPase_RsgA"/>
    <property type="match status" value="1"/>
</dbReference>